<evidence type="ECO:0008006" key="4">
    <source>
        <dbReference type="Google" id="ProtNLM"/>
    </source>
</evidence>
<keyword evidence="1" id="KW-0732">Signal</keyword>
<evidence type="ECO:0000313" key="3">
    <source>
        <dbReference type="Proteomes" id="UP001302676"/>
    </source>
</evidence>
<feature type="signal peptide" evidence="1">
    <location>
        <begin position="1"/>
        <end position="22"/>
    </location>
</feature>
<evidence type="ECO:0000256" key="1">
    <source>
        <dbReference type="SAM" id="SignalP"/>
    </source>
</evidence>
<proteinExistence type="predicted"/>
<dbReference type="RefSeq" id="XP_062641473.1">
    <property type="nucleotide sequence ID" value="XM_062778867.1"/>
</dbReference>
<organism evidence="2 3">
    <name type="scientific">Dichotomopilus funicola</name>
    <dbReference type="NCBI Taxonomy" id="1934379"/>
    <lineage>
        <taxon>Eukaryota</taxon>
        <taxon>Fungi</taxon>
        <taxon>Dikarya</taxon>
        <taxon>Ascomycota</taxon>
        <taxon>Pezizomycotina</taxon>
        <taxon>Sordariomycetes</taxon>
        <taxon>Sordariomycetidae</taxon>
        <taxon>Sordariales</taxon>
        <taxon>Chaetomiaceae</taxon>
        <taxon>Dichotomopilus</taxon>
    </lineage>
</organism>
<sequence>MGVLIHLLELMTMSLNMHAAESDDRLWDAAVSWLPDMLGPMLCVQDLKDGGSMLSWHVRGVQSRSRRTLLWDSGSDRPSC</sequence>
<dbReference type="AlphaFoldDB" id="A0AAN6ZRD0"/>
<protein>
    <recommendedName>
        <fullName evidence="4">Secreted protein</fullName>
    </recommendedName>
</protein>
<gene>
    <name evidence="2" type="ORF">C8A04DRAFT_23895</name>
</gene>
<reference evidence="2" key="2">
    <citation type="submission" date="2023-05" db="EMBL/GenBank/DDBJ databases">
        <authorList>
            <consortium name="Lawrence Berkeley National Laboratory"/>
            <person name="Steindorff A."/>
            <person name="Hensen N."/>
            <person name="Bonometti L."/>
            <person name="Westerberg I."/>
            <person name="Brannstrom I.O."/>
            <person name="Guillou S."/>
            <person name="Cros-Aarteil S."/>
            <person name="Calhoun S."/>
            <person name="Haridas S."/>
            <person name="Kuo A."/>
            <person name="Mondo S."/>
            <person name="Pangilinan J."/>
            <person name="Riley R."/>
            <person name="Labutti K."/>
            <person name="Andreopoulos B."/>
            <person name="Lipzen A."/>
            <person name="Chen C."/>
            <person name="Yanf M."/>
            <person name="Daum C."/>
            <person name="Ng V."/>
            <person name="Clum A."/>
            <person name="Ohm R."/>
            <person name="Martin F."/>
            <person name="Silar P."/>
            <person name="Natvig D."/>
            <person name="Lalanne C."/>
            <person name="Gautier V."/>
            <person name="Ament-Velasquez S.L."/>
            <person name="Kruys A."/>
            <person name="Hutchinson M.I."/>
            <person name="Powell A.J."/>
            <person name="Barry K."/>
            <person name="Miller A.N."/>
            <person name="Grigoriev I.V."/>
            <person name="Debuchy R."/>
            <person name="Gladieux P."/>
            <person name="Thoren M.H."/>
            <person name="Johannesson H."/>
        </authorList>
    </citation>
    <scope>NUCLEOTIDE SEQUENCE</scope>
    <source>
        <strain evidence="2">CBS 141.50</strain>
    </source>
</reference>
<dbReference type="Proteomes" id="UP001302676">
    <property type="component" value="Unassembled WGS sequence"/>
</dbReference>
<keyword evidence="3" id="KW-1185">Reference proteome</keyword>
<accession>A0AAN6ZRD0</accession>
<dbReference type="EMBL" id="MU853554">
    <property type="protein sequence ID" value="KAK4148102.1"/>
    <property type="molecule type" value="Genomic_DNA"/>
</dbReference>
<name>A0AAN6ZRD0_9PEZI</name>
<reference evidence="2" key="1">
    <citation type="journal article" date="2023" name="Mol. Phylogenet. Evol.">
        <title>Genome-scale phylogeny and comparative genomics of the fungal order Sordariales.</title>
        <authorList>
            <person name="Hensen N."/>
            <person name="Bonometti L."/>
            <person name="Westerberg I."/>
            <person name="Brannstrom I.O."/>
            <person name="Guillou S."/>
            <person name="Cros-Aarteil S."/>
            <person name="Calhoun S."/>
            <person name="Haridas S."/>
            <person name="Kuo A."/>
            <person name="Mondo S."/>
            <person name="Pangilinan J."/>
            <person name="Riley R."/>
            <person name="LaButti K."/>
            <person name="Andreopoulos B."/>
            <person name="Lipzen A."/>
            <person name="Chen C."/>
            <person name="Yan M."/>
            <person name="Daum C."/>
            <person name="Ng V."/>
            <person name="Clum A."/>
            <person name="Steindorff A."/>
            <person name="Ohm R.A."/>
            <person name="Martin F."/>
            <person name="Silar P."/>
            <person name="Natvig D.O."/>
            <person name="Lalanne C."/>
            <person name="Gautier V."/>
            <person name="Ament-Velasquez S.L."/>
            <person name="Kruys A."/>
            <person name="Hutchinson M.I."/>
            <person name="Powell A.J."/>
            <person name="Barry K."/>
            <person name="Miller A.N."/>
            <person name="Grigoriev I.V."/>
            <person name="Debuchy R."/>
            <person name="Gladieux P."/>
            <person name="Hiltunen Thoren M."/>
            <person name="Johannesson H."/>
        </authorList>
    </citation>
    <scope>NUCLEOTIDE SEQUENCE</scope>
    <source>
        <strain evidence="2">CBS 141.50</strain>
    </source>
</reference>
<feature type="chain" id="PRO_5042904399" description="Secreted protein" evidence="1">
    <location>
        <begin position="23"/>
        <end position="80"/>
    </location>
</feature>
<comment type="caution">
    <text evidence="2">The sequence shown here is derived from an EMBL/GenBank/DDBJ whole genome shotgun (WGS) entry which is preliminary data.</text>
</comment>
<dbReference type="GeneID" id="87815480"/>
<evidence type="ECO:0000313" key="2">
    <source>
        <dbReference type="EMBL" id="KAK4148102.1"/>
    </source>
</evidence>